<reference evidence="3" key="1">
    <citation type="journal article" date="2023" name="Commun. Biol.">
        <title>Genome analysis of Parmales, the sister group of diatoms, reveals the evolutionary specialization of diatoms from phago-mixotrophs to photoautotrophs.</title>
        <authorList>
            <person name="Ban H."/>
            <person name="Sato S."/>
            <person name="Yoshikawa S."/>
            <person name="Yamada K."/>
            <person name="Nakamura Y."/>
            <person name="Ichinomiya M."/>
            <person name="Sato N."/>
            <person name="Blanc-Mathieu R."/>
            <person name="Endo H."/>
            <person name="Kuwata A."/>
            <person name="Ogata H."/>
        </authorList>
    </citation>
    <scope>NUCLEOTIDE SEQUENCE [LARGE SCALE GENOMIC DNA]</scope>
    <source>
        <strain evidence="3">NIES 3699</strain>
    </source>
</reference>
<accession>A0A9W7KW24</accession>
<organism evidence="2 3">
    <name type="scientific">Triparma verrucosa</name>
    <dbReference type="NCBI Taxonomy" id="1606542"/>
    <lineage>
        <taxon>Eukaryota</taxon>
        <taxon>Sar</taxon>
        <taxon>Stramenopiles</taxon>
        <taxon>Ochrophyta</taxon>
        <taxon>Bolidophyceae</taxon>
        <taxon>Parmales</taxon>
        <taxon>Triparmaceae</taxon>
        <taxon>Triparma</taxon>
    </lineage>
</organism>
<evidence type="ECO:0000256" key="1">
    <source>
        <dbReference type="SAM" id="MobiDB-lite"/>
    </source>
</evidence>
<feature type="compositionally biased region" description="Basic and acidic residues" evidence="1">
    <location>
        <begin position="150"/>
        <end position="162"/>
    </location>
</feature>
<feature type="compositionally biased region" description="Basic and acidic residues" evidence="1">
    <location>
        <begin position="184"/>
        <end position="210"/>
    </location>
</feature>
<feature type="region of interest" description="Disordered" evidence="1">
    <location>
        <begin position="141"/>
        <end position="217"/>
    </location>
</feature>
<dbReference type="Proteomes" id="UP001165160">
    <property type="component" value="Unassembled WGS sequence"/>
</dbReference>
<protein>
    <submittedName>
        <fullName evidence="2">Uncharacterized protein</fullName>
    </submittedName>
</protein>
<evidence type="ECO:0000313" key="3">
    <source>
        <dbReference type="Proteomes" id="UP001165160"/>
    </source>
</evidence>
<sequence>MKKTWRNLTACVALASDSSTLRNTALAVTTVRNRAWDALGLGRKSKTLALNIVNIQQNIDNVDCNFDFANIETTDALCECGVVTQGLFNDAFFAEERCFHDCEAEPDSCDNLQEMMWGCLSDCSEEELMIEISSAPYYPCDWMDGEDDDGGRPSTDDGGSRGDDDDGGRPSTGDGGRGVDDDDGGRPSTDDGGSRGDDDDGGRPSTDDGGRGGVGAG</sequence>
<keyword evidence="3" id="KW-1185">Reference proteome</keyword>
<name>A0A9W7KW24_9STRA</name>
<gene>
    <name evidence="2" type="ORF">TrVE_jg10899</name>
</gene>
<dbReference type="AlphaFoldDB" id="A0A9W7KW24"/>
<proteinExistence type="predicted"/>
<comment type="caution">
    <text evidence="2">The sequence shown here is derived from an EMBL/GenBank/DDBJ whole genome shotgun (WGS) entry which is preliminary data.</text>
</comment>
<evidence type="ECO:0000313" key="2">
    <source>
        <dbReference type="EMBL" id="GMI13818.1"/>
    </source>
</evidence>
<dbReference type="EMBL" id="BRXX01000479">
    <property type="protein sequence ID" value="GMI13818.1"/>
    <property type="molecule type" value="Genomic_DNA"/>
</dbReference>